<organism evidence="1 2">
    <name type="scientific">Desulfolithobacter dissulfuricans</name>
    <dbReference type="NCBI Taxonomy" id="2795293"/>
    <lineage>
        <taxon>Bacteria</taxon>
        <taxon>Pseudomonadati</taxon>
        <taxon>Thermodesulfobacteriota</taxon>
        <taxon>Desulfobulbia</taxon>
        <taxon>Desulfobulbales</taxon>
        <taxon>Desulfobulbaceae</taxon>
        <taxon>Desulfolithobacter</taxon>
    </lineage>
</organism>
<protein>
    <submittedName>
        <fullName evidence="1">Uncharacterized protein</fullName>
    </submittedName>
</protein>
<dbReference type="AlphaFoldDB" id="A0A915UA98"/>
<dbReference type="Proteomes" id="UP001063350">
    <property type="component" value="Chromosome"/>
</dbReference>
<evidence type="ECO:0000313" key="1">
    <source>
        <dbReference type="EMBL" id="BCO09305.1"/>
    </source>
</evidence>
<dbReference type="KEGG" id="ddu:GF1_16810"/>
<proteinExistence type="predicted"/>
<keyword evidence="2" id="KW-1185">Reference proteome</keyword>
<gene>
    <name evidence="1" type="ORF">GF1_16810</name>
</gene>
<reference evidence="1" key="1">
    <citation type="submission" date="2020-12" db="EMBL/GenBank/DDBJ databases">
        <title>Desulfobium dissulfuricans gen. nov., sp. nov., a novel mesophilic, sulfate-reducing bacterium isolated from a deep-sea hydrothermal vent.</title>
        <authorList>
            <person name="Hashimoto Y."/>
            <person name="Tame A."/>
            <person name="Sawayama S."/>
            <person name="Miyazaki J."/>
            <person name="Takai K."/>
            <person name="Nakagawa S."/>
        </authorList>
    </citation>
    <scope>NUCLEOTIDE SEQUENCE</scope>
    <source>
        <strain evidence="1">GF1</strain>
    </source>
</reference>
<dbReference type="RefSeq" id="WP_267926060.1">
    <property type="nucleotide sequence ID" value="NZ_AP024233.1"/>
</dbReference>
<sequence>MNDAAIATICCAGCGATIKVYWNDIASGSLCRVCAEQLESQELWEDSKKSNEDRALRAKKLLEEYSQLKGESFDLESSAIDLITDLMHLANVEEDIDFQAVLRMARNHYAVEVESVTTAELITVR</sequence>
<evidence type="ECO:0000313" key="2">
    <source>
        <dbReference type="Proteomes" id="UP001063350"/>
    </source>
</evidence>
<name>A0A915UA98_9BACT</name>
<accession>A0A915UA98</accession>
<dbReference type="EMBL" id="AP024233">
    <property type="protein sequence ID" value="BCO09305.1"/>
    <property type="molecule type" value="Genomic_DNA"/>
</dbReference>